<evidence type="ECO:0000313" key="11">
    <source>
        <dbReference type="EMBL" id="KAK7790281.1"/>
    </source>
</evidence>
<gene>
    <name evidence="11" type="ORF">R5R35_003861</name>
</gene>
<dbReference type="InterPro" id="IPR004836">
    <property type="entry name" value="Na_Ca_Ex"/>
</dbReference>
<feature type="domain" description="Sodium/calcium exchanger membrane region" evidence="10">
    <location>
        <begin position="4"/>
        <end position="154"/>
    </location>
</feature>
<feature type="transmembrane region" description="Helical" evidence="9">
    <location>
        <begin position="67"/>
        <end position="87"/>
    </location>
</feature>
<dbReference type="GO" id="GO:0042383">
    <property type="term" value="C:sarcolemma"/>
    <property type="evidence" value="ECO:0007669"/>
    <property type="project" value="TreeGrafter"/>
</dbReference>
<evidence type="ECO:0000256" key="3">
    <source>
        <dbReference type="ARBA" id="ARBA00022449"/>
    </source>
</evidence>
<organism evidence="11 12">
    <name type="scientific">Gryllus longicercus</name>
    <dbReference type="NCBI Taxonomy" id="2509291"/>
    <lineage>
        <taxon>Eukaryota</taxon>
        <taxon>Metazoa</taxon>
        <taxon>Ecdysozoa</taxon>
        <taxon>Arthropoda</taxon>
        <taxon>Hexapoda</taxon>
        <taxon>Insecta</taxon>
        <taxon>Pterygota</taxon>
        <taxon>Neoptera</taxon>
        <taxon>Polyneoptera</taxon>
        <taxon>Orthoptera</taxon>
        <taxon>Ensifera</taxon>
        <taxon>Gryllidea</taxon>
        <taxon>Grylloidea</taxon>
        <taxon>Gryllidae</taxon>
        <taxon>Gryllinae</taxon>
        <taxon>Gryllus</taxon>
    </lineage>
</organism>
<evidence type="ECO:0000313" key="12">
    <source>
        <dbReference type="Proteomes" id="UP001378592"/>
    </source>
</evidence>
<keyword evidence="3" id="KW-0050">Antiport</keyword>
<dbReference type="PANTHER" id="PTHR11878">
    <property type="entry name" value="SODIUM/CALCIUM EXCHANGER"/>
    <property type="match status" value="1"/>
</dbReference>
<keyword evidence="8 9" id="KW-0472">Membrane</keyword>
<comment type="subcellular location">
    <subcellularLocation>
        <location evidence="1">Endomembrane system</location>
        <topology evidence="1">Multi-pass membrane protein</topology>
    </subcellularLocation>
</comment>
<evidence type="ECO:0000256" key="2">
    <source>
        <dbReference type="ARBA" id="ARBA00022448"/>
    </source>
</evidence>
<dbReference type="InterPro" id="IPR051171">
    <property type="entry name" value="CaCA"/>
</dbReference>
<keyword evidence="12" id="KW-1185">Reference proteome</keyword>
<dbReference type="Gene3D" id="1.20.1420.30">
    <property type="entry name" value="NCX, central ion-binding region"/>
    <property type="match status" value="1"/>
</dbReference>
<keyword evidence="6 9" id="KW-1133">Transmembrane helix</keyword>
<protein>
    <recommendedName>
        <fullName evidence="10">Sodium/calcium exchanger membrane region domain-containing protein</fullName>
    </recommendedName>
</protein>
<sequence length="165" mass="17391">MGVGALTAIIGDVASHFGCTVGLHDAVTAVAFVALGTSVPDTFASKVAAIQDKYADASVGNVTGSNAVNVFLGIGLAWSLAAIYHAIHGTTFYVKPGNMAFSVTIFCTEAFVAITVLVLRRSKIVGGELGGPRLIKHFTSLFFFCLWLTYVILSSLEVYHVIQGF</sequence>
<dbReference type="Proteomes" id="UP001378592">
    <property type="component" value="Unassembled WGS sequence"/>
</dbReference>
<dbReference type="EMBL" id="JAZDUA010000648">
    <property type="protein sequence ID" value="KAK7790281.1"/>
    <property type="molecule type" value="Genomic_DNA"/>
</dbReference>
<dbReference type="Pfam" id="PF01699">
    <property type="entry name" value="Na_Ca_ex"/>
    <property type="match status" value="1"/>
</dbReference>
<dbReference type="GO" id="GO:0012505">
    <property type="term" value="C:endomembrane system"/>
    <property type="evidence" value="ECO:0007669"/>
    <property type="project" value="UniProtKB-SubCell"/>
</dbReference>
<dbReference type="InterPro" id="IPR004837">
    <property type="entry name" value="NaCa_Exmemb"/>
</dbReference>
<evidence type="ECO:0000256" key="5">
    <source>
        <dbReference type="ARBA" id="ARBA00022692"/>
    </source>
</evidence>
<name>A0AAN9YZB1_9ORTH</name>
<keyword evidence="5 9" id="KW-0812">Transmembrane</keyword>
<dbReference type="GO" id="GO:0098794">
    <property type="term" value="C:postsynapse"/>
    <property type="evidence" value="ECO:0007669"/>
    <property type="project" value="TreeGrafter"/>
</dbReference>
<evidence type="ECO:0000256" key="7">
    <source>
        <dbReference type="ARBA" id="ARBA00023065"/>
    </source>
</evidence>
<keyword evidence="7" id="KW-0406">Ion transport</keyword>
<proteinExistence type="predicted"/>
<evidence type="ECO:0000256" key="6">
    <source>
        <dbReference type="ARBA" id="ARBA00022989"/>
    </source>
</evidence>
<evidence type="ECO:0000256" key="1">
    <source>
        <dbReference type="ARBA" id="ARBA00004127"/>
    </source>
</evidence>
<dbReference type="GO" id="GO:0030424">
    <property type="term" value="C:axon"/>
    <property type="evidence" value="ECO:0007669"/>
    <property type="project" value="TreeGrafter"/>
</dbReference>
<accession>A0AAN9YZB1</accession>
<keyword evidence="4" id="KW-0106">Calcium</keyword>
<evidence type="ECO:0000259" key="10">
    <source>
        <dbReference type="Pfam" id="PF01699"/>
    </source>
</evidence>
<feature type="transmembrane region" description="Helical" evidence="9">
    <location>
        <begin position="140"/>
        <end position="162"/>
    </location>
</feature>
<comment type="caution">
    <text evidence="11">The sequence shown here is derived from an EMBL/GenBank/DDBJ whole genome shotgun (WGS) entry which is preliminary data.</text>
</comment>
<dbReference type="InterPro" id="IPR044880">
    <property type="entry name" value="NCX_ion-bd_dom_sf"/>
</dbReference>
<dbReference type="PRINTS" id="PR01259">
    <property type="entry name" value="NACAEXCHNGR"/>
</dbReference>
<feature type="transmembrane region" description="Helical" evidence="9">
    <location>
        <begin position="99"/>
        <end position="119"/>
    </location>
</feature>
<keyword evidence="4" id="KW-0109">Calcium transport</keyword>
<evidence type="ECO:0000256" key="8">
    <source>
        <dbReference type="ARBA" id="ARBA00023136"/>
    </source>
</evidence>
<reference evidence="11 12" key="1">
    <citation type="submission" date="2024-03" db="EMBL/GenBank/DDBJ databases">
        <title>The genome assembly and annotation of the cricket Gryllus longicercus Weissman &amp; Gray.</title>
        <authorList>
            <person name="Szrajer S."/>
            <person name="Gray D."/>
            <person name="Ylla G."/>
        </authorList>
    </citation>
    <scope>NUCLEOTIDE SEQUENCE [LARGE SCALE GENOMIC DNA]</scope>
    <source>
        <strain evidence="11">DAG 2021-001</strain>
        <tissue evidence="11">Whole body minus gut</tissue>
    </source>
</reference>
<dbReference type="PANTHER" id="PTHR11878:SF65">
    <property type="entry name" value="NA_CA-EXCHANGE PROTEIN, ISOFORM G"/>
    <property type="match status" value="1"/>
</dbReference>
<evidence type="ECO:0000256" key="9">
    <source>
        <dbReference type="SAM" id="Phobius"/>
    </source>
</evidence>
<dbReference type="AlphaFoldDB" id="A0AAN9YZB1"/>
<dbReference type="GO" id="GO:0098703">
    <property type="term" value="P:calcium ion import across plasma membrane"/>
    <property type="evidence" value="ECO:0007669"/>
    <property type="project" value="TreeGrafter"/>
</dbReference>
<keyword evidence="2" id="KW-0813">Transport</keyword>
<dbReference type="GO" id="GO:0005432">
    <property type="term" value="F:calcium:sodium antiporter activity"/>
    <property type="evidence" value="ECO:0007669"/>
    <property type="project" value="InterPro"/>
</dbReference>
<evidence type="ECO:0000256" key="4">
    <source>
        <dbReference type="ARBA" id="ARBA00022568"/>
    </source>
</evidence>